<evidence type="ECO:0000313" key="2">
    <source>
        <dbReference type="Proteomes" id="UP001501353"/>
    </source>
</evidence>
<organism evidence="1 2">
    <name type="scientific">Actimicrobium antarcticum</name>
    <dbReference type="NCBI Taxonomy" id="1051899"/>
    <lineage>
        <taxon>Bacteria</taxon>
        <taxon>Pseudomonadati</taxon>
        <taxon>Pseudomonadota</taxon>
        <taxon>Betaproteobacteria</taxon>
        <taxon>Burkholderiales</taxon>
        <taxon>Oxalobacteraceae</taxon>
        <taxon>Actimicrobium</taxon>
    </lineage>
</organism>
<dbReference type="Proteomes" id="UP001501353">
    <property type="component" value="Unassembled WGS sequence"/>
</dbReference>
<sequence>MACNCKARADIGITAGRESTGSGATGLAGAFGDKARLLLADADADGVSAAAGTPGSGAFASLRAVLLADRHGIFRIALPMMRCHFRRLK</sequence>
<dbReference type="EMBL" id="BAAAZE010000008">
    <property type="protein sequence ID" value="GAA4025581.1"/>
    <property type="molecule type" value="Genomic_DNA"/>
</dbReference>
<gene>
    <name evidence="1" type="ORF">GCM10022212_24290</name>
</gene>
<proteinExistence type="predicted"/>
<comment type="caution">
    <text evidence="1">The sequence shown here is derived from an EMBL/GenBank/DDBJ whole genome shotgun (WGS) entry which is preliminary data.</text>
</comment>
<evidence type="ECO:0000313" key="1">
    <source>
        <dbReference type="EMBL" id="GAA4025581.1"/>
    </source>
</evidence>
<protein>
    <submittedName>
        <fullName evidence="1">Uncharacterized protein</fullName>
    </submittedName>
</protein>
<accession>A0ABP7TGB4</accession>
<reference evidence="2" key="1">
    <citation type="journal article" date="2019" name="Int. J. Syst. Evol. Microbiol.">
        <title>The Global Catalogue of Microorganisms (GCM) 10K type strain sequencing project: providing services to taxonomists for standard genome sequencing and annotation.</title>
        <authorList>
            <consortium name="The Broad Institute Genomics Platform"/>
            <consortium name="The Broad Institute Genome Sequencing Center for Infectious Disease"/>
            <person name="Wu L."/>
            <person name="Ma J."/>
        </authorList>
    </citation>
    <scope>NUCLEOTIDE SEQUENCE [LARGE SCALE GENOMIC DNA]</scope>
    <source>
        <strain evidence="2">JCM 16673</strain>
    </source>
</reference>
<keyword evidence="2" id="KW-1185">Reference proteome</keyword>
<name>A0ABP7TGB4_9BURK</name>